<accession>A0A640K8Y9</accession>
<feature type="compositionally biased region" description="Basic residues" evidence="1">
    <location>
        <begin position="149"/>
        <end position="158"/>
    </location>
</feature>
<proteinExistence type="predicted"/>
<dbReference type="OrthoDB" id="267274at2759"/>
<feature type="region of interest" description="Disordered" evidence="1">
    <location>
        <begin position="1"/>
        <end position="41"/>
    </location>
</feature>
<name>A0A640K8Y9_LEITA</name>
<feature type="region of interest" description="Disordered" evidence="1">
    <location>
        <begin position="149"/>
        <end position="200"/>
    </location>
</feature>
<dbReference type="Proteomes" id="UP000419144">
    <property type="component" value="Unassembled WGS sequence"/>
</dbReference>
<feature type="compositionally biased region" description="Basic and acidic residues" evidence="1">
    <location>
        <begin position="603"/>
        <end position="612"/>
    </location>
</feature>
<keyword evidence="2" id="KW-0472">Membrane</keyword>
<dbReference type="VEuPathDB" id="TriTrypDB:LtaPh_0307600"/>
<reference evidence="3" key="1">
    <citation type="submission" date="2019-11" db="EMBL/GenBank/DDBJ databases">
        <title>Leishmania tarentolae CDS.</title>
        <authorList>
            <person name="Goto Y."/>
            <person name="Yamagishi J."/>
        </authorList>
    </citation>
    <scope>NUCLEOTIDE SEQUENCE [LARGE SCALE GENOMIC DNA]</scope>
    <source>
        <strain evidence="3">Parrot Tar II</strain>
    </source>
</reference>
<feature type="compositionally biased region" description="Basic and acidic residues" evidence="1">
    <location>
        <begin position="851"/>
        <end position="867"/>
    </location>
</feature>
<feature type="compositionally biased region" description="Polar residues" evidence="1">
    <location>
        <begin position="555"/>
        <end position="565"/>
    </location>
</feature>
<gene>
    <name evidence="3" type="ORF">LtaPh_0307600</name>
</gene>
<dbReference type="AlphaFoldDB" id="A0A640K8Y9"/>
<feature type="region of interest" description="Disordered" evidence="1">
    <location>
        <begin position="555"/>
        <end position="583"/>
    </location>
</feature>
<evidence type="ECO:0008006" key="5">
    <source>
        <dbReference type="Google" id="ProtNLM"/>
    </source>
</evidence>
<feature type="transmembrane region" description="Helical" evidence="2">
    <location>
        <begin position="492"/>
        <end position="514"/>
    </location>
</feature>
<keyword evidence="2" id="KW-1133">Transmembrane helix</keyword>
<evidence type="ECO:0000256" key="2">
    <source>
        <dbReference type="SAM" id="Phobius"/>
    </source>
</evidence>
<feature type="region of interest" description="Disordered" evidence="1">
    <location>
        <begin position="851"/>
        <end position="893"/>
    </location>
</feature>
<evidence type="ECO:0000313" key="3">
    <source>
        <dbReference type="EMBL" id="GET85585.1"/>
    </source>
</evidence>
<feature type="region of interest" description="Disordered" evidence="1">
    <location>
        <begin position="596"/>
        <end position="617"/>
    </location>
</feature>
<evidence type="ECO:0000256" key="1">
    <source>
        <dbReference type="SAM" id="MobiDB-lite"/>
    </source>
</evidence>
<keyword evidence="2" id="KW-0812">Transmembrane</keyword>
<feature type="compositionally biased region" description="Low complexity" evidence="1">
    <location>
        <begin position="159"/>
        <end position="171"/>
    </location>
</feature>
<feature type="compositionally biased region" description="Basic and acidic residues" evidence="1">
    <location>
        <begin position="342"/>
        <end position="355"/>
    </location>
</feature>
<sequence length="1034" mass="109671">MRHPSAGAAAAGHRDPTTLLAESVSSTATGSDKSDDARRRFPGIMRVASVKHLSTSRALGGRRQKGADAQAHAEQLRRRRELQEHRFFRKRGALDYRHSVVFTSAGLEGAEGGGTASKSGFTADEPDGDCVPEELRAWYVASSSAVRKAKQGKVRHSTTHAASAESEASRSGDGAVASKDVFTDRRTPPGFPDGDREADEGNVFGDVVVQPSIGSGGAGTTSVNVLQSRATPRMGNAAQPPEGGKLGAVTQAQAAPSLTSESGATAAAVTDNTTAAQHAWGGRPPLRAHRYVEQPNGLFLDHARHADLLAEYAVEAELRHAQEREDARRARRWARVLYGRGSEDAHAGGGRRQDGTRAAADSANTSGAAMARSRYHWLYDAATYRRCFLSTLCYLQRVHVFLSAFAAGVSLLTLLAVTIPFPAPYMGSDSVINADASSGASAVLLLALFANVSATPADATGATAAAHVLPVLEQGSPAFAVFMSLFQVYHTSLLLCLCLVLVITGYAPVPWSVAENCRTAQRRRWLQQEYDDAESARKWGGESRKRRALGSSDEFCSNRTASSDDTAFPGASSGARFGDPQGLSSTVRRDTLFSSNVLGGSKRHSDQLDDSSRSALFPTRGSHLLSDDWLSMSMGRGGGGGGGGWASKEAYDSDELNHSSSHVLGGGRRATYAAYGATFSGLAGTGDWGTREKAQHMLASTTMRMSQSGRYRGASLCNPLNQNSESGSPIGSSLIDPTGRHVQPYRLQGGFTLRGDHASATLPTPPLLATATAAAHRGSGTGVHRAPQAPPQQLCIPVSTLGGRLSANNVFTRTFDNIERRAMQGLCNTLRVLPHALCTLCARDGDIITKSSESGRARGGPARESDVQPRYMEGGATAARRERASSLSSQAQHPNPAVPALPYLHLLLQPRLWCVVVALALTVVEIAFVDERTLELLWLAQPASWWSAASVPSQRTASSGDVILPHAWTVVNFMPTSAKASAGGDQFSAASSDDFLPGSALSYGTAGYVQRVLMAVYATRTVVLWVAFLLNAFF</sequence>
<dbReference type="EMBL" id="BLBS01000003">
    <property type="protein sequence ID" value="GET85585.1"/>
    <property type="molecule type" value="Genomic_DNA"/>
</dbReference>
<feature type="transmembrane region" description="Helical" evidence="2">
    <location>
        <begin position="398"/>
        <end position="419"/>
    </location>
</feature>
<organism evidence="3 4">
    <name type="scientific">Leishmania tarentolae</name>
    <name type="common">Sauroleishmania tarentolae</name>
    <dbReference type="NCBI Taxonomy" id="5689"/>
    <lineage>
        <taxon>Eukaryota</taxon>
        <taxon>Discoba</taxon>
        <taxon>Euglenozoa</taxon>
        <taxon>Kinetoplastea</taxon>
        <taxon>Metakinetoplastina</taxon>
        <taxon>Trypanosomatida</taxon>
        <taxon>Trypanosomatidae</taxon>
        <taxon>Leishmaniinae</taxon>
        <taxon>Leishmania</taxon>
        <taxon>lizard Leishmania</taxon>
    </lineage>
</organism>
<feature type="transmembrane region" description="Helical" evidence="2">
    <location>
        <begin position="431"/>
        <end position="450"/>
    </location>
</feature>
<feature type="region of interest" description="Disordered" evidence="1">
    <location>
        <begin position="342"/>
        <end position="363"/>
    </location>
</feature>
<evidence type="ECO:0000313" key="4">
    <source>
        <dbReference type="Proteomes" id="UP000419144"/>
    </source>
</evidence>
<comment type="caution">
    <text evidence="3">The sequence shown here is derived from an EMBL/GenBank/DDBJ whole genome shotgun (WGS) entry which is preliminary data.</text>
</comment>
<protein>
    <recommendedName>
        <fullName evidence="5">Transmembrane protein</fullName>
    </recommendedName>
</protein>
<keyword evidence="4" id="KW-1185">Reference proteome</keyword>